<dbReference type="PANTHER" id="PTHR46254">
    <property type="entry name" value="PROTEIN GVQW1-RELATED"/>
    <property type="match status" value="1"/>
</dbReference>
<dbReference type="GeneTree" id="ENSGT01150000288077"/>
<evidence type="ECO:0000256" key="1">
    <source>
        <dbReference type="SAM" id="MobiDB-lite"/>
    </source>
</evidence>
<reference evidence="2" key="2">
    <citation type="submission" date="2025-09" db="UniProtKB">
        <authorList>
            <consortium name="Ensembl"/>
        </authorList>
    </citation>
    <scope>IDENTIFICATION</scope>
</reference>
<feature type="region of interest" description="Disordered" evidence="1">
    <location>
        <begin position="1"/>
        <end position="33"/>
    </location>
</feature>
<reference evidence="2" key="1">
    <citation type="submission" date="2025-08" db="UniProtKB">
        <authorList>
            <consortium name="Ensembl"/>
        </authorList>
    </citation>
    <scope>IDENTIFICATION</scope>
</reference>
<organism evidence="2 3">
    <name type="scientific">Aquila chrysaetos chrysaetos</name>
    <dbReference type="NCBI Taxonomy" id="223781"/>
    <lineage>
        <taxon>Eukaryota</taxon>
        <taxon>Metazoa</taxon>
        <taxon>Chordata</taxon>
        <taxon>Craniata</taxon>
        <taxon>Vertebrata</taxon>
        <taxon>Euteleostomi</taxon>
        <taxon>Archelosauria</taxon>
        <taxon>Archosauria</taxon>
        <taxon>Dinosauria</taxon>
        <taxon>Saurischia</taxon>
        <taxon>Theropoda</taxon>
        <taxon>Coelurosauria</taxon>
        <taxon>Aves</taxon>
        <taxon>Neognathae</taxon>
        <taxon>Neoaves</taxon>
        <taxon>Telluraves</taxon>
        <taxon>Accipitrimorphae</taxon>
        <taxon>Accipitriformes</taxon>
        <taxon>Accipitridae</taxon>
        <taxon>Accipitrinae</taxon>
        <taxon>Aquila</taxon>
    </lineage>
</organism>
<evidence type="ECO:0000313" key="3">
    <source>
        <dbReference type="Proteomes" id="UP000472275"/>
    </source>
</evidence>
<proteinExistence type="predicted"/>
<sequence length="72" mass="7720">REAARHRLGFGGHLAPSQGILQPRTPGLKQSGGLSLPSSWDYRHAPPRPACCVCPCSFLPCLHANPLVHKGI</sequence>
<dbReference type="InParanoid" id="A0A663E845"/>
<keyword evidence="3" id="KW-1185">Reference proteome</keyword>
<evidence type="ECO:0000313" key="2">
    <source>
        <dbReference type="Ensembl" id="ENSACCP00020008166.1"/>
    </source>
</evidence>
<dbReference type="Proteomes" id="UP000472275">
    <property type="component" value="Chromosome 10"/>
</dbReference>
<dbReference type="Ensembl" id="ENSACCT00020008520.1">
    <property type="protein sequence ID" value="ENSACCP00020008166.1"/>
    <property type="gene ID" value="ENSACCG00020005552.1"/>
</dbReference>
<name>A0A663E845_AQUCH</name>
<protein>
    <submittedName>
        <fullName evidence="2">Uncharacterized protein</fullName>
    </submittedName>
</protein>
<accession>A0A663E845</accession>
<dbReference type="AlphaFoldDB" id="A0A663E845"/>